<name>A0AAD7J8B5_9AGAR</name>
<evidence type="ECO:0000313" key="2">
    <source>
        <dbReference type="EMBL" id="KAJ7759397.1"/>
    </source>
</evidence>
<feature type="region of interest" description="Disordered" evidence="1">
    <location>
        <begin position="300"/>
        <end position="348"/>
    </location>
</feature>
<feature type="region of interest" description="Disordered" evidence="1">
    <location>
        <begin position="103"/>
        <end position="125"/>
    </location>
</feature>
<dbReference type="Proteomes" id="UP001215280">
    <property type="component" value="Unassembled WGS sequence"/>
</dbReference>
<evidence type="ECO:0000313" key="3">
    <source>
        <dbReference type="Proteomes" id="UP001215280"/>
    </source>
</evidence>
<gene>
    <name evidence="2" type="ORF">DFH07DRAFT_958003</name>
</gene>
<dbReference type="EMBL" id="JARJLG010000052">
    <property type="protein sequence ID" value="KAJ7759397.1"/>
    <property type="molecule type" value="Genomic_DNA"/>
</dbReference>
<reference evidence="2" key="1">
    <citation type="submission" date="2023-03" db="EMBL/GenBank/DDBJ databases">
        <title>Massive genome expansion in bonnet fungi (Mycena s.s.) driven by repeated elements and novel gene families across ecological guilds.</title>
        <authorList>
            <consortium name="Lawrence Berkeley National Laboratory"/>
            <person name="Harder C.B."/>
            <person name="Miyauchi S."/>
            <person name="Viragh M."/>
            <person name="Kuo A."/>
            <person name="Thoen E."/>
            <person name="Andreopoulos B."/>
            <person name="Lu D."/>
            <person name="Skrede I."/>
            <person name="Drula E."/>
            <person name="Henrissat B."/>
            <person name="Morin E."/>
            <person name="Kohler A."/>
            <person name="Barry K."/>
            <person name="LaButti K."/>
            <person name="Morin E."/>
            <person name="Salamov A."/>
            <person name="Lipzen A."/>
            <person name="Mereny Z."/>
            <person name="Hegedus B."/>
            <person name="Baldrian P."/>
            <person name="Stursova M."/>
            <person name="Weitz H."/>
            <person name="Taylor A."/>
            <person name="Grigoriev I.V."/>
            <person name="Nagy L.G."/>
            <person name="Martin F."/>
            <person name="Kauserud H."/>
        </authorList>
    </citation>
    <scope>NUCLEOTIDE SEQUENCE</scope>
    <source>
        <strain evidence="2">CBHHK188m</strain>
    </source>
</reference>
<comment type="caution">
    <text evidence="2">The sequence shown here is derived from an EMBL/GenBank/DDBJ whole genome shotgun (WGS) entry which is preliminary data.</text>
</comment>
<keyword evidence="3" id="KW-1185">Reference proteome</keyword>
<feature type="compositionally biased region" description="Gly residues" evidence="1">
    <location>
        <begin position="308"/>
        <end position="319"/>
    </location>
</feature>
<feature type="compositionally biased region" description="Basic and acidic residues" evidence="1">
    <location>
        <begin position="109"/>
        <end position="125"/>
    </location>
</feature>
<feature type="compositionally biased region" description="Gly residues" evidence="1">
    <location>
        <begin position="327"/>
        <end position="336"/>
    </location>
</feature>
<protein>
    <submittedName>
        <fullName evidence="2">Uncharacterized protein</fullName>
    </submittedName>
</protein>
<organism evidence="2 3">
    <name type="scientific">Mycena maculata</name>
    <dbReference type="NCBI Taxonomy" id="230809"/>
    <lineage>
        <taxon>Eukaryota</taxon>
        <taxon>Fungi</taxon>
        <taxon>Dikarya</taxon>
        <taxon>Basidiomycota</taxon>
        <taxon>Agaricomycotina</taxon>
        <taxon>Agaricomycetes</taxon>
        <taxon>Agaricomycetidae</taxon>
        <taxon>Agaricales</taxon>
        <taxon>Marasmiineae</taxon>
        <taxon>Mycenaceae</taxon>
        <taxon>Mycena</taxon>
    </lineage>
</organism>
<accession>A0AAD7J8B5</accession>
<dbReference type="AlphaFoldDB" id="A0AAD7J8B5"/>
<proteinExistence type="predicted"/>
<sequence>MTNTRRSRSPPPRQQKTHISVAVIAALKALSGDAKRRKNTQILDRNAERNFQRTLHASQPSLADASDDESLITVSDVADSPATTFWNTIHHLSPKSAKTLIRGWGPFSSREKRPREEESEERSAAKRIREEIVLHPGMSLPVSFHPLLHELHSFGVYIPLSLFTPSNLELITSSAVTLVTRKLNPLVQGHKHLDVLDTAAFESTLPHGEWLRASRNYVLFIETAAGLDSHEARRWHQHFGHLDSVEDGVTHHPAVLATDIRLRKRYSTTPFQFDAAFYAHEFDSAKHTLALKNLDEKWNSSTSSGHGRVSGAGGSGGAGPSNSNNSNGGGGAGAGRSGTPPFQQGNGGDASAAACLICA</sequence>
<evidence type="ECO:0000256" key="1">
    <source>
        <dbReference type="SAM" id="MobiDB-lite"/>
    </source>
</evidence>